<name>A0A5K1UZR9_ENTHI</name>
<evidence type="ECO:0000256" key="1">
    <source>
        <dbReference type="SAM" id="MobiDB-lite"/>
    </source>
</evidence>
<proteinExistence type="predicted"/>
<accession>A0A5K1UZR9</accession>
<comment type="caution">
    <text evidence="2">The sequence shown here is derived from an EMBL/GenBank/DDBJ whole genome shotgun (WGS) entry which is preliminary data.</text>
</comment>
<feature type="compositionally biased region" description="Low complexity" evidence="1">
    <location>
        <begin position="550"/>
        <end position="560"/>
    </location>
</feature>
<dbReference type="OMA" id="YSTNMAN"/>
<dbReference type="VEuPathDB" id="AmoebaDB:EHI7A_102230"/>
<gene>
    <name evidence="2" type="ORF">CL6EHI_104730</name>
</gene>
<dbReference type="AlphaFoldDB" id="A0A5K1UZR9"/>
<dbReference type="EMBL" id="BDEQ01000001">
    <property type="protein sequence ID" value="GAT94160.1"/>
    <property type="molecule type" value="Genomic_DNA"/>
</dbReference>
<dbReference type="Proteomes" id="UP000078387">
    <property type="component" value="Unassembled WGS sequence"/>
</dbReference>
<protein>
    <submittedName>
        <fullName evidence="2">Uncharacterized protein</fullName>
    </submittedName>
</protein>
<evidence type="ECO:0000313" key="2">
    <source>
        <dbReference type="EMBL" id="GAT94160.1"/>
    </source>
</evidence>
<dbReference type="VEuPathDB" id="AmoebaDB:EHI8A_110150"/>
<feature type="region of interest" description="Disordered" evidence="1">
    <location>
        <begin position="515"/>
        <end position="560"/>
    </location>
</feature>
<dbReference type="VEuPathDB" id="AmoebaDB:EHI_104730"/>
<dbReference type="VEuPathDB" id="AmoebaDB:EHI5A_136050"/>
<reference evidence="2 3" key="1">
    <citation type="submission" date="2016-05" db="EMBL/GenBank/DDBJ databases">
        <title>First whole genome sequencing of Entamoeba histolytica HM1:IMSS-clone-6.</title>
        <authorList>
            <person name="Mukherjee Avik.K."/>
            <person name="Izumyama S."/>
            <person name="Nakada-Tsukui K."/>
            <person name="Nozaki T."/>
        </authorList>
    </citation>
    <scope>NUCLEOTIDE SEQUENCE [LARGE SCALE GENOMIC DNA]</scope>
    <source>
        <strain evidence="2 3">HM1:IMSS clone 6</strain>
    </source>
</reference>
<sequence>MDTIHQNNPNTQLPHTATPLTLMSEEEKKLKYFKTQLFQPEFTDEAYSMNMTNITKLIFGKKDPETSLIESAFKEYTNTVDSNKQRLIEIDKMIFKIRTYLHLPRNTEQDIILKKKIEKYLNKINENKEAKEFKLKFDEYSKLASCQNIGKLPIEQQKKVMEAVSFLWAYERDRRKQIEIWEEDIGKIYDCLSMDTNYYTKIDLKDQLKTLKRIYERFFTSENYEEEYEHAINMQKKVWNLNNTTKKYLLKITSLLFSIKLIPKEYNHLLLSIVESYKQRIKQLHHIYVKCYSLAQYQWSLISNRTYYDAHSVSTQLYNFRISLKEINIELTEIYYNVWRIKERILCIGTSRQHAIENMEKKIQTLNEEFDVLQKSLGTKYIEENKICSEENIQKTVILKRKIGQMLLNTDKVFTDSDREAKIKVELSNLTSIEKGCKKRCDILNKMIKGEKELNPVDDVSIFIEYELLDVEFLSIMKFCRGDPIYIESSSESSETSSGSVNSINDNCDGSVIMEKKEDLTSSSEDSDSSVNCNEESGSIVIKKKKEDSTSSSEDSIVQI</sequence>
<dbReference type="VEuPathDB" id="AmoebaDB:KM1_025900"/>
<evidence type="ECO:0000313" key="3">
    <source>
        <dbReference type="Proteomes" id="UP000078387"/>
    </source>
</evidence>
<organism evidence="2 3">
    <name type="scientific">Entamoeba histolytica</name>
    <dbReference type="NCBI Taxonomy" id="5759"/>
    <lineage>
        <taxon>Eukaryota</taxon>
        <taxon>Amoebozoa</taxon>
        <taxon>Evosea</taxon>
        <taxon>Archamoebae</taxon>
        <taxon>Mastigamoebida</taxon>
        <taxon>Entamoebidae</taxon>
        <taxon>Entamoeba</taxon>
    </lineage>
</organism>